<dbReference type="GO" id="GO:0009506">
    <property type="term" value="C:plasmodesma"/>
    <property type="evidence" value="ECO:0007669"/>
    <property type="project" value="TreeGrafter"/>
</dbReference>
<dbReference type="AlphaFoldDB" id="A0A835AKN1"/>
<keyword evidence="3" id="KW-0812">Transmembrane</keyword>
<dbReference type="InterPro" id="IPR044839">
    <property type="entry name" value="NDR1-like"/>
</dbReference>
<dbReference type="GO" id="GO:0098542">
    <property type="term" value="P:defense response to other organism"/>
    <property type="evidence" value="ECO:0007669"/>
    <property type="project" value="InterPro"/>
</dbReference>
<evidence type="ECO:0000313" key="4">
    <source>
        <dbReference type="EMBL" id="KAF8667135.1"/>
    </source>
</evidence>
<comment type="subcellular location">
    <subcellularLocation>
        <location evidence="1">Membrane</location>
    </subcellularLocation>
</comment>
<sequence>MWHTQVLEPKVKWKLALASSRLSAGCSALFSLFSFSFSCSCFFYFSFDDRSLLLGRLFVDSGSWLYFSSAADDGESGGRLQSVMCCGKCMLGCLLQCACQCAWFWMPLTAVVISLWLIYRPDLFRPRVDSAVLAAFALDAPPSTGTHLLLRYDLAVDLSFRNSHGRLAIEYLDVGAAAFYNGTKLGDDEAMPAAPFQQGPKSKDTTVLRPAFRGVVPVDAGVAAELERELAAGTVHVRVTVALTLMYKVWLVDQVFFYKYDCWLWFPPPADDAPAIFDAGTQCWPA</sequence>
<proteinExistence type="predicted"/>
<feature type="transmembrane region" description="Helical" evidence="3">
    <location>
        <begin position="22"/>
        <end position="47"/>
    </location>
</feature>
<evidence type="ECO:0000256" key="2">
    <source>
        <dbReference type="ARBA" id="ARBA00023136"/>
    </source>
</evidence>
<keyword evidence="5" id="KW-1185">Reference proteome</keyword>
<feature type="transmembrane region" description="Helical" evidence="3">
    <location>
        <begin position="102"/>
        <end position="119"/>
    </location>
</feature>
<evidence type="ECO:0000256" key="3">
    <source>
        <dbReference type="SAM" id="Phobius"/>
    </source>
</evidence>
<name>A0A835AKN1_9POAL</name>
<dbReference type="PANTHER" id="PTHR31415:SF82">
    <property type="entry name" value="OS05G0203150 PROTEIN"/>
    <property type="match status" value="1"/>
</dbReference>
<keyword evidence="3" id="KW-1133">Transmembrane helix</keyword>
<accession>A0A835AKN1</accession>
<protein>
    <recommendedName>
        <fullName evidence="6">Late embryogenesis abundant protein LEA-2 subgroup domain-containing protein</fullName>
    </recommendedName>
</protein>
<evidence type="ECO:0008006" key="6">
    <source>
        <dbReference type="Google" id="ProtNLM"/>
    </source>
</evidence>
<gene>
    <name evidence="4" type="ORF">HU200_053322</name>
</gene>
<dbReference type="Proteomes" id="UP000636709">
    <property type="component" value="Unassembled WGS sequence"/>
</dbReference>
<comment type="caution">
    <text evidence="4">The sequence shown here is derived from an EMBL/GenBank/DDBJ whole genome shotgun (WGS) entry which is preliminary data.</text>
</comment>
<dbReference type="EMBL" id="JACEFO010002303">
    <property type="protein sequence ID" value="KAF8667135.1"/>
    <property type="molecule type" value="Genomic_DNA"/>
</dbReference>
<dbReference type="PANTHER" id="PTHR31415">
    <property type="entry name" value="OS05G0367900 PROTEIN"/>
    <property type="match status" value="1"/>
</dbReference>
<reference evidence="4" key="1">
    <citation type="submission" date="2020-07" db="EMBL/GenBank/DDBJ databases">
        <title>Genome sequence and genetic diversity analysis of an under-domesticated orphan crop, white fonio (Digitaria exilis).</title>
        <authorList>
            <person name="Bennetzen J.L."/>
            <person name="Chen S."/>
            <person name="Ma X."/>
            <person name="Wang X."/>
            <person name="Yssel A.E.J."/>
            <person name="Chaluvadi S.R."/>
            <person name="Johnson M."/>
            <person name="Gangashetty P."/>
            <person name="Hamidou F."/>
            <person name="Sanogo M.D."/>
            <person name="Zwaenepoel A."/>
            <person name="Wallace J."/>
            <person name="Van De Peer Y."/>
            <person name="Van Deynze A."/>
        </authorList>
    </citation>
    <scope>NUCLEOTIDE SEQUENCE</scope>
    <source>
        <tissue evidence="4">Leaves</tissue>
    </source>
</reference>
<keyword evidence="2 3" id="KW-0472">Membrane</keyword>
<evidence type="ECO:0000256" key="1">
    <source>
        <dbReference type="ARBA" id="ARBA00004370"/>
    </source>
</evidence>
<organism evidence="4 5">
    <name type="scientific">Digitaria exilis</name>
    <dbReference type="NCBI Taxonomy" id="1010633"/>
    <lineage>
        <taxon>Eukaryota</taxon>
        <taxon>Viridiplantae</taxon>
        <taxon>Streptophyta</taxon>
        <taxon>Embryophyta</taxon>
        <taxon>Tracheophyta</taxon>
        <taxon>Spermatophyta</taxon>
        <taxon>Magnoliopsida</taxon>
        <taxon>Liliopsida</taxon>
        <taxon>Poales</taxon>
        <taxon>Poaceae</taxon>
        <taxon>PACMAD clade</taxon>
        <taxon>Panicoideae</taxon>
        <taxon>Panicodae</taxon>
        <taxon>Paniceae</taxon>
        <taxon>Anthephorinae</taxon>
        <taxon>Digitaria</taxon>
    </lineage>
</organism>
<dbReference type="OrthoDB" id="1863930at2759"/>
<dbReference type="GO" id="GO:0005886">
    <property type="term" value="C:plasma membrane"/>
    <property type="evidence" value="ECO:0007669"/>
    <property type="project" value="TreeGrafter"/>
</dbReference>
<evidence type="ECO:0000313" key="5">
    <source>
        <dbReference type="Proteomes" id="UP000636709"/>
    </source>
</evidence>